<sequence length="533" mass="61142">EFMDPIADQEEITDDQIVMINMIKEALQSGIYKDVSKLPPGVNYFHQLYLTPAQLEQEQQLMKEFGCDESRDNKHTIQELIQNNPQMFQLGKESQQQSIDQYSKDKQKSQILIKDHSTSALIREQPNVINEAKQTINEQTQIENKIQKQQKKRKGKRSRGFRHGALSKNISSDTESDVDSDSSYKQPSELSSDNSQKVMEKDKPEIINCNQKTLHQYVQSIHQGDYSSVPDSDNISFVGSFQFFAEKRFCYGPKKKIYEIITTLFPQIKFHLSTFYRKVELLKQPKNRTDICSICQAAEDLITELKTRGKTFEDLDKIADKDKIDLLLGFQEHSQHAKDQRSTMHSHIFNLAPGQAVCIGDYKEHIRVPQHRVQEGRNFYLELPVSYGGPHFHNTQLTNALVNKKMKFKPGVKFNVNYFVPQHGKNECDSVFGFLTSLLKRFKCGRLAKNAQKLVVSNFKQMLYFSLLDGELVTSTHSNPEKGERVLSPLRTKMGKVASELKISDVQRSGSQSLDDKVAGALHQLKSQKQKKN</sequence>
<gene>
    <name evidence="2" type="ORF">EZS28_037165</name>
</gene>
<evidence type="ECO:0000256" key="1">
    <source>
        <dbReference type="SAM" id="MobiDB-lite"/>
    </source>
</evidence>
<organism evidence="2 3">
    <name type="scientific">Streblomastix strix</name>
    <dbReference type="NCBI Taxonomy" id="222440"/>
    <lineage>
        <taxon>Eukaryota</taxon>
        <taxon>Metamonada</taxon>
        <taxon>Preaxostyla</taxon>
        <taxon>Oxymonadida</taxon>
        <taxon>Streblomastigidae</taxon>
        <taxon>Streblomastix</taxon>
    </lineage>
</organism>
<feature type="compositionally biased region" description="Polar residues" evidence="1">
    <location>
        <begin position="91"/>
        <end position="101"/>
    </location>
</feature>
<protein>
    <submittedName>
        <fullName evidence="2">Uncharacterized protein</fullName>
    </submittedName>
</protein>
<feature type="region of interest" description="Disordered" evidence="1">
    <location>
        <begin position="91"/>
        <end position="110"/>
    </location>
</feature>
<feature type="compositionally biased region" description="Polar residues" evidence="1">
    <location>
        <begin position="184"/>
        <end position="197"/>
    </location>
</feature>
<evidence type="ECO:0000313" key="2">
    <source>
        <dbReference type="EMBL" id="KAA6367308.1"/>
    </source>
</evidence>
<proteinExistence type="predicted"/>
<name>A0A5J4UA79_9EUKA</name>
<dbReference type="EMBL" id="SNRW01018474">
    <property type="protein sequence ID" value="KAA6367308.1"/>
    <property type="molecule type" value="Genomic_DNA"/>
</dbReference>
<evidence type="ECO:0000313" key="3">
    <source>
        <dbReference type="Proteomes" id="UP000324800"/>
    </source>
</evidence>
<dbReference type="OrthoDB" id="5593919at2759"/>
<comment type="caution">
    <text evidence="2">The sequence shown here is derived from an EMBL/GenBank/DDBJ whole genome shotgun (WGS) entry which is preliminary data.</text>
</comment>
<reference evidence="2 3" key="1">
    <citation type="submission" date="2019-03" db="EMBL/GenBank/DDBJ databases">
        <title>Single cell metagenomics reveals metabolic interactions within the superorganism composed of flagellate Streblomastix strix and complex community of Bacteroidetes bacteria on its surface.</title>
        <authorList>
            <person name="Treitli S.C."/>
            <person name="Kolisko M."/>
            <person name="Husnik F."/>
            <person name="Keeling P."/>
            <person name="Hampl V."/>
        </authorList>
    </citation>
    <scope>NUCLEOTIDE SEQUENCE [LARGE SCALE GENOMIC DNA]</scope>
    <source>
        <strain evidence="2">ST1C</strain>
    </source>
</reference>
<dbReference type="Proteomes" id="UP000324800">
    <property type="component" value="Unassembled WGS sequence"/>
</dbReference>
<feature type="region of interest" description="Disordered" evidence="1">
    <location>
        <begin position="140"/>
        <end position="200"/>
    </location>
</feature>
<feature type="non-terminal residue" evidence="2">
    <location>
        <position position="1"/>
    </location>
</feature>
<feature type="compositionally biased region" description="Basic residues" evidence="1">
    <location>
        <begin position="148"/>
        <end position="162"/>
    </location>
</feature>
<accession>A0A5J4UA79</accession>
<dbReference type="AlphaFoldDB" id="A0A5J4UA79"/>